<accession>A0A4Q9LG12</accession>
<proteinExistence type="inferred from homology"/>
<keyword evidence="4" id="KW-1185">Reference proteome</keyword>
<evidence type="ECO:0000256" key="1">
    <source>
        <dbReference type="ARBA" id="ARBA00006545"/>
    </source>
</evidence>
<dbReference type="PANTHER" id="PTHR16166:SF93">
    <property type="entry name" value="INTERMEMBRANE LIPID TRANSFER PROTEIN VPS13"/>
    <property type="match status" value="1"/>
</dbReference>
<feature type="non-terminal residue" evidence="3">
    <location>
        <position position="645"/>
    </location>
</feature>
<dbReference type="PANTHER" id="PTHR16166">
    <property type="entry name" value="VACUOLAR PROTEIN SORTING-ASSOCIATED PROTEIN VPS13"/>
    <property type="match status" value="1"/>
</dbReference>
<dbReference type="Proteomes" id="UP000292282">
    <property type="component" value="Unassembled WGS sequence"/>
</dbReference>
<dbReference type="GO" id="GO:0045053">
    <property type="term" value="P:protein retention in Golgi apparatus"/>
    <property type="evidence" value="ECO:0007669"/>
    <property type="project" value="TreeGrafter"/>
</dbReference>
<evidence type="ECO:0000313" key="4">
    <source>
        <dbReference type="Proteomes" id="UP000292282"/>
    </source>
</evidence>
<gene>
    <name evidence="3" type="ORF">CWI38_2586p0010</name>
</gene>
<evidence type="ECO:0000313" key="3">
    <source>
        <dbReference type="EMBL" id="TBU06395.1"/>
    </source>
</evidence>
<comment type="caution">
    <text evidence="3">The sequence shown here is derived from an EMBL/GenBank/DDBJ whole genome shotgun (WGS) entry which is preliminary data.</text>
</comment>
<dbReference type="AlphaFoldDB" id="A0A4Q9LG12"/>
<protein>
    <submittedName>
        <fullName evidence="3">Vacuolar protein sorting-associated protein 13</fullName>
    </submittedName>
</protein>
<organism evidence="3 4">
    <name type="scientific">Hamiltosporidium tvaerminnensis</name>
    <dbReference type="NCBI Taxonomy" id="1176355"/>
    <lineage>
        <taxon>Eukaryota</taxon>
        <taxon>Fungi</taxon>
        <taxon>Fungi incertae sedis</taxon>
        <taxon>Microsporidia</taxon>
        <taxon>Dubosqiidae</taxon>
        <taxon>Hamiltosporidium</taxon>
    </lineage>
</organism>
<dbReference type="GO" id="GO:0006623">
    <property type="term" value="P:protein targeting to vacuole"/>
    <property type="evidence" value="ECO:0007669"/>
    <property type="project" value="TreeGrafter"/>
</dbReference>
<dbReference type="VEuPathDB" id="MicrosporidiaDB:CWI38_2586p0010"/>
<sequence length="645" mass="73411">QHPLNNNNISTNKQHPLNNNNISTNKQHPYNNSTNTQHPLNNNNISTNKQHPYNTNTLNNTPITDTHCCLDISVISIQIDNQTLECVYPIIFYPVNIKQRFFSESKDKRKFLSLSIGFYLESIIRYLTGDNNSSRDVEGDSDRDSKQQGVNNLYDNQQGVSNLYDKQQGVSNKDSNQQGVNNLSNTYHPLNNSTDKQNPLNNCTDTYHPLNNSTNTYHPLNNCTNTYNPLNNPNNTQHPNTPPHFTYIIFLLQEFVLNLEEDILTKLITFIPTYRNNTNYSYLLCNNCNKNECICYTYAGYTKYTSSSTNNQYTNNQCTNHTNTNQYHTHYQQQYHTNQHYHTHYQQQYQQHYHQYNNITIDTLHLHPLKLRFSFLKSTKNHFISYLLSFILQNISSLKLKFNTFLITNIKDYKILIELIINSYKIGLISQMYKIFGSLDFLGNLSSLVDSFSLGVHDLFYEPYNVLSNSNSNSIDFSIGILRGGKSFIKNTLSGVSNTVSRVTSSISKGVSLVSLDKDFNEKMNLSNNLIFYLDDELLFPDKLVFTNKYDRFVESCVSGVRGIVEKPMEGFKKGFRGFLVGVGKGIVGAVAKPVAGISDLACSVSEGVRDRVSGGEVVRIQVIGVGGYGMEIGEYGIGEYEIGE</sequence>
<reference evidence="3 4" key="1">
    <citation type="submission" date="2017-12" db="EMBL/GenBank/DDBJ databases">
        <authorList>
            <person name="Pombert J.-F."/>
            <person name="Haag K.L."/>
            <person name="Ebert D."/>
        </authorList>
    </citation>
    <scope>NUCLEOTIDE SEQUENCE [LARGE SCALE GENOMIC DNA]</scope>
    <source>
        <strain evidence="3">IL-G-3</strain>
    </source>
</reference>
<feature type="region of interest" description="Disordered" evidence="2">
    <location>
        <begin position="130"/>
        <end position="199"/>
    </location>
</feature>
<name>A0A4Q9LG12_9MICR</name>
<feature type="region of interest" description="Disordered" evidence="2">
    <location>
        <begin position="1"/>
        <end position="50"/>
    </location>
</feature>
<dbReference type="InterPro" id="IPR026847">
    <property type="entry name" value="VPS13"/>
</dbReference>
<dbReference type="OrthoDB" id="5186at2759"/>
<feature type="non-terminal residue" evidence="3">
    <location>
        <position position="1"/>
    </location>
</feature>
<dbReference type="STRING" id="1176355.A0A4Q9LG12"/>
<comment type="similarity">
    <text evidence="1">Belongs to the VPS13 family.</text>
</comment>
<feature type="compositionally biased region" description="Polar residues" evidence="2">
    <location>
        <begin position="147"/>
        <end position="199"/>
    </location>
</feature>
<evidence type="ECO:0000256" key="2">
    <source>
        <dbReference type="SAM" id="MobiDB-lite"/>
    </source>
</evidence>
<feature type="compositionally biased region" description="Basic and acidic residues" evidence="2">
    <location>
        <begin position="133"/>
        <end position="146"/>
    </location>
</feature>
<dbReference type="EMBL" id="PITK01002586">
    <property type="protein sequence ID" value="TBU06395.1"/>
    <property type="molecule type" value="Genomic_DNA"/>
</dbReference>